<keyword evidence="1" id="KW-0472">Membrane</keyword>
<reference evidence="2" key="1">
    <citation type="journal article" date="2019" name="bioRxiv">
        <title>The Genome of the Zebra Mussel, Dreissena polymorpha: A Resource for Invasive Species Research.</title>
        <authorList>
            <person name="McCartney M.A."/>
            <person name="Auch B."/>
            <person name="Kono T."/>
            <person name="Mallez S."/>
            <person name="Zhang Y."/>
            <person name="Obille A."/>
            <person name="Becker A."/>
            <person name="Abrahante J.E."/>
            <person name="Garbe J."/>
            <person name="Badalamenti J.P."/>
            <person name="Herman A."/>
            <person name="Mangelson H."/>
            <person name="Liachko I."/>
            <person name="Sullivan S."/>
            <person name="Sone E.D."/>
            <person name="Koren S."/>
            <person name="Silverstein K.A.T."/>
            <person name="Beckman K.B."/>
            <person name="Gohl D.M."/>
        </authorList>
    </citation>
    <scope>NUCLEOTIDE SEQUENCE</scope>
    <source>
        <strain evidence="2">Duluth1</strain>
        <tissue evidence="2">Whole animal</tissue>
    </source>
</reference>
<keyword evidence="1" id="KW-1133">Transmembrane helix</keyword>
<evidence type="ECO:0000256" key="1">
    <source>
        <dbReference type="SAM" id="Phobius"/>
    </source>
</evidence>
<keyword evidence="1" id="KW-0812">Transmembrane</keyword>
<gene>
    <name evidence="2" type="ORF">DPMN_097944</name>
</gene>
<feature type="transmembrane region" description="Helical" evidence="1">
    <location>
        <begin position="49"/>
        <end position="74"/>
    </location>
</feature>
<dbReference type="EMBL" id="JAIWYP010000003">
    <property type="protein sequence ID" value="KAH3855377.1"/>
    <property type="molecule type" value="Genomic_DNA"/>
</dbReference>
<protein>
    <submittedName>
        <fullName evidence="2">Uncharacterized protein</fullName>
    </submittedName>
</protein>
<organism evidence="2 3">
    <name type="scientific">Dreissena polymorpha</name>
    <name type="common">Zebra mussel</name>
    <name type="synonym">Mytilus polymorpha</name>
    <dbReference type="NCBI Taxonomy" id="45954"/>
    <lineage>
        <taxon>Eukaryota</taxon>
        <taxon>Metazoa</taxon>
        <taxon>Spiralia</taxon>
        <taxon>Lophotrochozoa</taxon>
        <taxon>Mollusca</taxon>
        <taxon>Bivalvia</taxon>
        <taxon>Autobranchia</taxon>
        <taxon>Heteroconchia</taxon>
        <taxon>Euheterodonta</taxon>
        <taxon>Imparidentia</taxon>
        <taxon>Neoheterodontei</taxon>
        <taxon>Myida</taxon>
        <taxon>Dreissenoidea</taxon>
        <taxon>Dreissenidae</taxon>
        <taxon>Dreissena</taxon>
    </lineage>
</organism>
<feature type="transmembrane region" description="Helical" evidence="1">
    <location>
        <begin position="21"/>
        <end position="43"/>
    </location>
</feature>
<comment type="caution">
    <text evidence="2">The sequence shown here is derived from an EMBL/GenBank/DDBJ whole genome shotgun (WGS) entry which is preliminary data.</text>
</comment>
<reference evidence="2" key="2">
    <citation type="submission" date="2020-11" db="EMBL/GenBank/DDBJ databases">
        <authorList>
            <person name="McCartney M.A."/>
            <person name="Auch B."/>
            <person name="Kono T."/>
            <person name="Mallez S."/>
            <person name="Becker A."/>
            <person name="Gohl D.M."/>
            <person name="Silverstein K.A.T."/>
            <person name="Koren S."/>
            <person name="Bechman K.B."/>
            <person name="Herman A."/>
            <person name="Abrahante J.E."/>
            <person name="Garbe J."/>
        </authorList>
    </citation>
    <scope>NUCLEOTIDE SEQUENCE</scope>
    <source>
        <strain evidence="2">Duluth1</strain>
        <tissue evidence="2">Whole animal</tissue>
    </source>
</reference>
<proteinExistence type="predicted"/>
<sequence length="90" mass="9851">MQNPWLVGKLMDMLVQNLLSTAIAAVVIEICIRTSAVLVPSLGRVAPKYLKLVTSFSSTSFMGTSALGLVCAIYQDLRILRADRHPKFSL</sequence>
<name>A0A9D4R669_DREPO</name>
<evidence type="ECO:0000313" key="3">
    <source>
        <dbReference type="Proteomes" id="UP000828390"/>
    </source>
</evidence>
<dbReference type="AlphaFoldDB" id="A0A9D4R669"/>
<evidence type="ECO:0000313" key="2">
    <source>
        <dbReference type="EMBL" id="KAH3855377.1"/>
    </source>
</evidence>
<accession>A0A9D4R669</accession>
<keyword evidence="3" id="KW-1185">Reference proteome</keyword>
<dbReference type="Proteomes" id="UP000828390">
    <property type="component" value="Unassembled WGS sequence"/>
</dbReference>